<dbReference type="SUPFAM" id="SSF51445">
    <property type="entry name" value="(Trans)glycosidases"/>
    <property type="match status" value="1"/>
</dbReference>
<dbReference type="InterPro" id="IPR013780">
    <property type="entry name" value="Glyco_hydro_b"/>
</dbReference>
<feature type="domain" description="Beta-galactosidase trimerisation" evidence="13">
    <location>
        <begin position="410"/>
        <end position="613"/>
    </location>
</feature>
<dbReference type="PANTHER" id="PTHR36447">
    <property type="entry name" value="BETA-GALACTOSIDASE GANA"/>
    <property type="match status" value="1"/>
</dbReference>
<dbReference type="eggNOG" id="COG1874">
    <property type="taxonomic scope" value="Bacteria"/>
</dbReference>
<feature type="binding site" evidence="10">
    <location>
        <position position="141"/>
    </location>
    <ligand>
        <name>substrate</name>
    </ligand>
</feature>
<dbReference type="InterPro" id="IPR013738">
    <property type="entry name" value="Beta_galactosidase_Trimer"/>
</dbReference>
<dbReference type="EC" id="3.2.1.23" evidence="3 8"/>
<dbReference type="AlphaFoldDB" id="A0A059KJZ5"/>
<reference evidence="14 15" key="1">
    <citation type="journal article" date="2014" name="FEMS Microbiol. Ecol.">
        <title>Sphaerotilus natans encrusted with nanoball-shaped Fe(III) oxide minerals formed by nitrate-reducing mixotrophic Fe(II) oxidation.</title>
        <authorList>
            <person name="Park S."/>
            <person name="Kim D.H."/>
            <person name="Lee J.H."/>
            <person name="Hur H.G."/>
        </authorList>
    </citation>
    <scope>NUCLEOTIDE SEQUENCE [LARGE SCALE GENOMIC DNA]</scope>
    <source>
        <strain evidence="14 15">DSM 6575</strain>
    </source>
</reference>
<evidence type="ECO:0000256" key="9">
    <source>
        <dbReference type="PIRSR" id="PIRSR001084-1"/>
    </source>
</evidence>
<comment type="caution">
    <text evidence="14">The sequence shown here is derived from an EMBL/GenBank/DDBJ whole genome shotgun (WGS) entry which is preliminary data.</text>
</comment>
<accession>A0A059KJZ5</accession>
<dbReference type="Gene3D" id="3.20.20.80">
    <property type="entry name" value="Glycosidases"/>
    <property type="match status" value="1"/>
</dbReference>
<keyword evidence="6 11" id="KW-0862">Zinc</keyword>
<evidence type="ECO:0000256" key="6">
    <source>
        <dbReference type="ARBA" id="ARBA00022833"/>
    </source>
</evidence>
<dbReference type="PATRIC" id="fig|1286631.3.peg.2816"/>
<evidence type="ECO:0000256" key="2">
    <source>
        <dbReference type="ARBA" id="ARBA00005940"/>
    </source>
</evidence>
<dbReference type="PIRSF" id="PIRSF001084">
    <property type="entry name" value="B-galactosidase"/>
    <property type="match status" value="1"/>
</dbReference>
<evidence type="ECO:0000313" key="15">
    <source>
        <dbReference type="Proteomes" id="UP000026714"/>
    </source>
</evidence>
<gene>
    <name evidence="14" type="ORF">X805_28820</name>
</gene>
<evidence type="ECO:0000256" key="3">
    <source>
        <dbReference type="ARBA" id="ARBA00012756"/>
    </source>
</evidence>
<comment type="catalytic activity">
    <reaction evidence="1 8">
        <text>Hydrolysis of terminal non-reducing beta-D-galactose residues in beta-D-galactosides.</text>
        <dbReference type="EC" id="3.2.1.23"/>
    </reaction>
</comment>
<keyword evidence="4 11" id="KW-0479">Metal-binding</keyword>
<evidence type="ECO:0000256" key="10">
    <source>
        <dbReference type="PIRSR" id="PIRSR001084-2"/>
    </source>
</evidence>
<evidence type="ECO:0000256" key="11">
    <source>
        <dbReference type="PIRSR" id="PIRSR001084-3"/>
    </source>
</evidence>
<dbReference type="InterPro" id="IPR017853">
    <property type="entry name" value="GH"/>
</dbReference>
<proteinExistence type="inferred from homology"/>
<feature type="active site" description="Nucleophile" evidence="9">
    <location>
        <position position="318"/>
    </location>
</feature>
<feature type="domain" description="Glycoside hydrolase family 42 N-terminal" evidence="12">
    <location>
        <begin position="6"/>
        <end position="395"/>
    </location>
</feature>
<dbReference type="Pfam" id="PF02449">
    <property type="entry name" value="Glyco_hydro_42"/>
    <property type="match status" value="1"/>
</dbReference>
<protein>
    <recommendedName>
        <fullName evidence="3 8">Beta-galactosidase</fullName>
        <shortName evidence="8">Beta-gal</shortName>
        <ecNumber evidence="3 8">3.2.1.23</ecNumber>
    </recommendedName>
</protein>
<dbReference type="PANTHER" id="PTHR36447:SF2">
    <property type="entry name" value="BETA-GALACTOSIDASE YESZ"/>
    <property type="match status" value="1"/>
</dbReference>
<evidence type="ECO:0000259" key="13">
    <source>
        <dbReference type="Pfam" id="PF08532"/>
    </source>
</evidence>
<keyword evidence="15" id="KW-1185">Reference proteome</keyword>
<dbReference type="RefSeq" id="WP_037483324.1">
    <property type="nucleotide sequence ID" value="NZ_AZRA01000076.1"/>
</dbReference>
<evidence type="ECO:0000313" key="14">
    <source>
        <dbReference type="EMBL" id="KDB51504.1"/>
    </source>
</evidence>
<keyword evidence="7 8" id="KW-0326">Glycosidase</keyword>
<dbReference type="InterPro" id="IPR029062">
    <property type="entry name" value="Class_I_gatase-like"/>
</dbReference>
<dbReference type="InterPro" id="IPR013529">
    <property type="entry name" value="Glyco_hydro_42_N"/>
</dbReference>
<dbReference type="GO" id="GO:0005975">
    <property type="term" value="P:carbohydrate metabolic process"/>
    <property type="evidence" value="ECO:0007669"/>
    <property type="project" value="InterPro"/>
</dbReference>
<feature type="binding site" evidence="11">
    <location>
        <position position="107"/>
    </location>
    <ligand>
        <name>Zn(2+)</name>
        <dbReference type="ChEBI" id="CHEBI:29105"/>
    </ligand>
</feature>
<evidence type="ECO:0000256" key="8">
    <source>
        <dbReference type="PIRNR" id="PIRNR001084"/>
    </source>
</evidence>
<dbReference type="Gene3D" id="3.40.50.880">
    <property type="match status" value="1"/>
</dbReference>
<evidence type="ECO:0000256" key="5">
    <source>
        <dbReference type="ARBA" id="ARBA00022801"/>
    </source>
</evidence>
<feature type="binding site" evidence="10">
    <location>
        <position position="103"/>
    </location>
    <ligand>
        <name>substrate</name>
    </ligand>
</feature>
<dbReference type="InterPro" id="IPR003476">
    <property type="entry name" value="Glyco_hydro_42"/>
</dbReference>
<dbReference type="GO" id="GO:0004565">
    <property type="term" value="F:beta-galactosidase activity"/>
    <property type="evidence" value="ECO:0007669"/>
    <property type="project" value="UniProtKB-EC"/>
</dbReference>
<sequence>MKLGVCYYPEHWPRTLWAEDARRMHAMGIRVVRIAEFAWSRIEPEPGVFDWAWLDEAVETLHAAGLGVVMCTPTATPPKWLHDRMPDMVAVDLQGRPRGFGSRRHYCFSHAGYRAESRRISRAVAERYGRHPAVVAWQTDNEYGCHDTVLSLSEAARQGFRRWLAERHTTIDALNAAWGTVFWSQVYRSFDEIDLPALTVTEAHPAHRLDWRRFASSEVRAFNREQVEILREHSPGRPVSHNFMGFFTEFDHHEVAADLDIATWDSYPLGFTQMFFLTPEEKTRWARTGHPDIPGFHHDLYRGLCRDAQGQGRWWVMEQQPGPVNWAHWNPVPEDGMVRLWSWQAFAHGAEVVSYFRWRQAPFAQEQMHTGLLRPDSSEDQGAAEAAQVGAELAALGLDDRGPVRLAVQAPVAMVVDYAALWMLQIQPQGADFNPLELLFRAYEGLRGLGLDVDLVPADADLSGYRLIVLAAQPQISPALQAALEAAATRGAQIVLGPRAGSKSEHLSFPAGDSPTGHGLPPGPLSALAGVQVQRSASLPPGCAEPVVIGGQTVQVRRWREDLAPAEGTEVLARFADGRAALTRRGPVRYLAGWLDADGWQALLAEAAGEAGLAAAPLPEGLRLSRAGHLLLAFNFSDRCLDAPALPTAAPLLGQRPLPPRGLAIWRT</sequence>
<name>A0A059KJZ5_9BURK</name>
<dbReference type="Gene3D" id="2.60.40.1180">
    <property type="entry name" value="Golgi alpha-mannosidase II"/>
    <property type="match status" value="1"/>
</dbReference>
<dbReference type="GO" id="GO:0046872">
    <property type="term" value="F:metal ion binding"/>
    <property type="evidence" value="ECO:0007669"/>
    <property type="project" value="UniProtKB-KW"/>
</dbReference>
<keyword evidence="5 8" id="KW-0378">Hydrolase</keyword>
<dbReference type="Pfam" id="PF08532">
    <property type="entry name" value="Glyco_hydro_42M"/>
    <property type="match status" value="1"/>
</dbReference>
<dbReference type="EMBL" id="AZRA01000076">
    <property type="protein sequence ID" value="KDB51504.1"/>
    <property type="molecule type" value="Genomic_DNA"/>
</dbReference>
<organism evidence="14 15">
    <name type="scientific">Sphaerotilus natans subsp. natans DSM 6575</name>
    <dbReference type="NCBI Taxonomy" id="1286631"/>
    <lineage>
        <taxon>Bacteria</taxon>
        <taxon>Pseudomonadati</taxon>
        <taxon>Pseudomonadota</taxon>
        <taxon>Betaproteobacteria</taxon>
        <taxon>Burkholderiales</taxon>
        <taxon>Sphaerotilaceae</taxon>
        <taxon>Sphaerotilus</taxon>
    </lineage>
</organism>
<dbReference type="Proteomes" id="UP000026714">
    <property type="component" value="Unassembled WGS sequence"/>
</dbReference>
<evidence type="ECO:0000259" key="12">
    <source>
        <dbReference type="Pfam" id="PF02449"/>
    </source>
</evidence>
<dbReference type="SUPFAM" id="SSF52317">
    <property type="entry name" value="Class I glutamine amidotransferase-like"/>
    <property type="match status" value="1"/>
</dbReference>
<evidence type="ECO:0000256" key="1">
    <source>
        <dbReference type="ARBA" id="ARBA00001412"/>
    </source>
</evidence>
<evidence type="ECO:0000256" key="7">
    <source>
        <dbReference type="ARBA" id="ARBA00023295"/>
    </source>
</evidence>
<dbReference type="SUPFAM" id="SSF51011">
    <property type="entry name" value="Glycosyl hydrolase domain"/>
    <property type="match status" value="1"/>
</dbReference>
<feature type="binding site" evidence="10">
    <location>
        <position position="326"/>
    </location>
    <ligand>
        <name>substrate</name>
    </ligand>
</feature>
<feature type="active site" description="Proton donor" evidence="9">
    <location>
        <position position="142"/>
    </location>
</feature>
<dbReference type="CDD" id="cd03143">
    <property type="entry name" value="A4_beta-galactosidase_middle_domain"/>
    <property type="match status" value="1"/>
</dbReference>
<evidence type="ECO:0000256" key="4">
    <source>
        <dbReference type="ARBA" id="ARBA00022723"/>
    </source>
</evidence>
<dbReference type="STRING" id="34103.SAMN05421778_11078"/>
<dbReference type="GO" id="GO:0009341">
    <property type="term" value="C:beta-galactosidase complex"/>
    <property type="evidence" value="ECO:0007669"/>
    <property type="project" value="InterPro"/>
</dbReference>
<comment type="similarity">
    <text evidence="2 8">Belongs to the glycosyl hydrolase 42 family.</text>
</comment>